<gene>
    <name evidence="2" type="ORF">M5K25_021500</name>
</gene>
<keyword evidence="3" id="KW-1185">Reference proteome</keyword>
<accession>A0ABD0UCJ9</accession>
<feature type="compositionally biased region" description="Acidic residues" evidence="1">
    <location>
        <begin position="152"/>
        <end position="163"/>
    </location>
</feature>
<reference evidence="2 3" key="1">
    <citation type="journal article" date="2024" name="Plant Biotechnol. J.">
        <title>Dendrobium thyrsiflorum genome and its molecular insights into genes involved in important horticultural traits.</title>
        <authorList>
            <person name="Chen B."/>
            <person name="Wang J.Y."/>
            <person name="Zheng P.J."/>
            <person name="Li K.L."/>
            <person name="Liang Y.M."/>
            <person name="Chen X.F."/>
            <person name="Zhang C."/>
            <person name="Zhao X."/>
            <person name="He X."/>
            <person name="Zhang G.Q."/>
            <person name="Liu Z.J."/>
            <person name="Xu Q."/>
        </authorList>
    </citation>
    <scope>NUCLEOTIDE SEQUENCE [LARGE SCALE GENOMIC DNA]</scope>
    <source>
        <strain evidence="2">GZMU011</strain>
    </source>
</reference>
<dbReference type="Proteomes" id="UP001552299">
    <property type="component" value="Unassembled WGS sequence"/>
</dbReference>
<proteinExistence type="predicted"/>
<feature type="compositionally biased region" description="Gly residues" evidence="1">
    <location>
        <begin position="129"/>
        <end position="142"/>
    </location>
</feature>
<comment type="caution">
    <text evidence="2">The sequence shown here is derived from an EMBL/GenBank/DDBJ whole genome shotgun (WGS) entry which is preliminary data.</text>
</comment>
<organism evidence="2 3">
    <name type="scientific">Dendrobium thyrsiflorum</name>
    <name type="common">Pinecone-like raceme dendrobium</name>
    <name type="synonym">Orchid</name>
    <dbReference type="NCBI Taxonomy" id="117978"/>
    <lineage>
        <taxon>Eukaryota</taxon>
        <taxon>Viridiplantae</taxon>
        <taxon>Streptophyta</taxon>
        <taxon>Embryophyta</taxon>
        <taxon>Tracheophyta</taxon>
        <taxon>Spermatophyta</taxon>
        <taxon>Magnoliopsida</taxon>
        <taxon>Liliopsida</taxon>
        <taxon>Asparagales</taxon>
        <taxon>Orchidaceae</taxon>
        <taxon>Epidendroideae</taxon>
        <taxon>Malaxideae</taxon>
        <taxon>Dendrobiinae</taxon>
        <taxon>Dendrobium</taxon>
    </lineage>
</organism>
<evidence type="ECO:0000256" key="1">
    <source>
        <dbReference type="SAM" id="MobiDB-lite"/>
    </source>
</evidence>
<protein>
    <submittedName>
        <fullName evidence="2">Uncharacterized protein</fullName>
    </submittedName>
</protein>
<dbReference type="AlphaFoldDB" id="A0ABD0UCJ9"/>
<evidence type="ECO:0000313" key="2">
    <source>
        <dbReference type="EMBL" id="KAL0910510.1"/>
    </source>
</evidence>
<name>A0ABD0UCJ9_DENTH</name>
<evidence type="ECO:0000313" key="3">
    <source>
        <dbReference type="Proteomes" id="UP001552299"/>
    </source>
</evidence>
<dbReference type="EMBL" id="JANQDX010000016">
    <property type="protein sequence ID" value="KAL0910510.1"/>
    <property type="molecule type" value="Genomic_DNA"/>
</dbReference>
<feature type="region of interest" description="Disordered" evidence="1">
    <location>
        <begin position="128"/>
        <end position="164"/>
    </location>
</feature>
<sequence length="218" mass="24672">MTSTNKSATFINTKNLQNISLTNLIYKTTPRKPYRKATIKQNIKIPLINPKQINPSKNIRKARYIHPTFTQHHARRVRLHHNPIRQHIHRDIHPQRPPRPHPPFRRVSHADDLPSVVEIGGAVTKPEGRGVGILDGDIGGESGVERKGVGEGGDEAGDEEAVDVEGSVKARIRMTRPARRTVAARIPERYRVKRINEMTATMKAKRKVITDLIELRSE</sequence>